<evidence type="ECO:0000256" key="4">
    <source>
        <dbReference type="ARBA" id="ARBA00023136"/>
    </source>
</evidence>
<reference evidence="7" key="1">
    <citation type="submission" date="2021-10" db="EMBL/GenBank/DDBJ databases">
        <authorList>
            <person name="Piombo E."/>
        </authorList>
    </citation>
    <scope>NUCLEOTIDE SEQUENCE</scope>
</reference>
<sequence length="708" mass="80446">MATPSVPEQPLLVRLRSICDLTRSLITRISTFILGSDTARDQVQQVLRQMINDNDTDSARKYLKYLLSEYSQFKDRQLLETQSVGAELSSLNRLAAHWILTPKGPQTAPTGDEHMQMFSGWAAELINSLVKTTPKTLQLLVLSEQPDPRDLGSLISFYLKTKASLLGRLNEIHLQPMWIIQCLISHCWKTKIPEFSVRIADFDVHSFAHPPPLKPYSLRPTGNAASRLQDKIYWGVNPESAGNMDRTCAENKVFLYWQRDVTPYTSDITVYVWEPQKSLPVPEFAKVEYFPATSDDRQPRLLIRFRSCHSTVLFSNLRDKNYEACQDEDWEREVLISTLCVFSTTKEDTTRFVFACHKQLHRVHMMIRQSPSSSNMSYLDHLEDCINASHCGIVHTQEVLQALSEWSQTVQRQPSINARDESKVLTLMAALKNDFEYFKTQLEQIKERVKEDKELLRCRSQSVQELRLFRLTILAGIFLPLSFTTSIFGMNIQSDILEGLPGLSDWTKSSLQAVSPESRTTKEILASVTITSQPLSFTWKTFGITAACLLLTLPLSLTMGAILRGLVGGVTVSAEYWRALILMIAPFFIFLTFRSLGTFQHYFRPPLGGDVHPSLQEAKASEIWAALIIVSAMSYAVSPPIGGIGIMYIPWALILLALLVFGLSAILRQRRLMGRQPISEELEGGVERIRVEIRFGMRRKDMCKERKV</sequence>
<name>A0A9N9YQD2_9HYPO</name>
<evidence type="ECO:0000256" key="2">
    <source>
        <dbReference type="ARBA" id="ARBA00022692"/>
    </source>
</evidence>
<evidence type="ECO:0000313" key="8">
    <source>
        <dbReference type="Proteomes" id="UP000696573"/>
    </source>
</evidence>
<evidence type="ECO:0000256" key="3">
    <source>
        <dbReference type="ARBA" id="ARBA00022989"/>
    </source>
</evidence>
<dbReference type="InterPro" id="IPR045863">
    <property type="entry name" value="CorA_TM1_TM2"/>
</dbReference>
<evidence type="ECO:0000256" key="5">
    <source>
        <dbReference type="SAM" id="Coils"/>
    </source>
</evidence>
<keyword evidence="2 6" id="KW-0812">Transmembrane</keyword>
<organism evidence="7 8">
    <name type="scientific">Clonostachys rhizophaga</name>
    <dbReference type="NCBI Taxonomy" id="160324"/>
    <lineage>
        <taxon>Eukaryota</taxon>
        <taxon>Fungi</taxon>
        <taxon>Dikarya</taxon>
        <taxon>Ascomycota</taxon>
        <taxon>Pezizomycotina</taxon>
        <taxon>Sordariomycetes</taxon>
        <taxon>Hypocreomycetidae</taxon>
        <taxon>Hypocreales</taxon>
        <taxon>Bionectriaceae</taxon>
        <taxon>Clonostachys</taxon>
    </lineage>
</organism>
<accession>A0A9N9YQD2</accession>
<dbReference type="Gene3D" id="1.20.58.340">
    <property type="entry name" value="Magnesium transport protein CorA, transmembrane region"/>
    <property type="match status" value="1"/>
</dbReference>
<dbReference type="SUPFAM" id="SSF144083">
    <property type="entry name" value="Magnesium transport protein CorA, transmembrane region"/>
    <property type="match status" value="1"/>
</dbReference>
<keyword evidence="8" id="KW-1185">Reference proteome</keyword>
<keyword evidence="3 6" id="KW-1133">Transmembrane helix</keyword>
<comment type="subcellular location">
    <subcellularLocation>
        <location evidence="1">Membrane</location>
        <topology evidence="1">Multi-pass membrane protein</topology>
    </subcellularLocation>
</comment>
<keyword evidence="4 6" id="KW-0472">Membrane</keyword>
<comment type="caution">
    <text evidence="7">The sequence shown here is derived from an EMBL/GenBank/DDBJ whole genome shotgun (WGS) entry which is preliminary data.</text>
</comment>
<evidence type="ECO:0000313" key="7">
    <source>
        <dbReference type="EMBL" id="CAH0031940.1"/>
    </source>
</evidence>
<evidence type="ECO:0000256" key="6">
    <source>
        <dbReference type="SAM" id="Phobius"/>
    </source>
</evidence>
<evidence type="ECO:0000256" key="1">
    <source>
        <dbReference type="ARBA" id="ARBA00004141"/>
    </source>
</evidence>
<feature type="transmembrane region" description="Helical" evidence="6">
    <location>
        <begin position="542"/>
        <end position="564"/>
    </location>
</feature>
<dbReference type="InterPro" id="IPR002523">
    <property type="entry name" value="MgTranspt_CorA/ZnTranspt_ZntB"/>
</dbReference>
<dbReference type="Pfam" id="PF01544">
    <property type="entry name" value="CorA"/>
    <property type="match status" value="1"/>
</dbReference>
<dbReference type="OrthoDB" id="3231000at2759"/>
<feature type="transmembrane region" description="Helical" evidence="6">
    <location>
        <begin position="576"/>
        <end position="596"/>
    </location>
</feature>
<dbReference type="AlphaFoldDB" id="A0A9N9YQD2"/>
<dbReference type="Proteomes" id="UP000696573">
    <property type="component" value="Unassembled WGS sequence"/>
</dbReference>
<feature type="coiled-coil region" evidence="5">
    <location>
        <begin position="428"/>
        <end position="459"/>
    </location>
</feature>
<gene>
    <name evidence="7" type="ORF">CRHIZ90672A_00002214</name>
</gene>
<feature type="transmembrane region" description="Helical" evidence="6">
    <location>
        <begin position="648"/>
        <end position="667"/>
    </location>
</feature>
<keyword evidence="5" id="KW-0175">Coiled coil</keyword>
<dbReference type="GO" id="GO:0046873">
    <property type="term" value="F:metal ion transmembrane transporter activity"/>
    <property type="evidence" value="ECO:0007669"/>
    <property type="project" value="InterPro"/>
</dbReference>
<protein>
    <submittedName>
        <fullName evidence="7">Uncharacterized protein</fullName>
    </submittedName>
</protein>
<dbReference type="GO" id="GO:0016020">
    <property type="term" value="C:membrane"/>
    <property type="evidence" value="ECO:0007669"/>
    <property type="project" value="UniProtKB-SubCell"/>
</dbReference>
<dbReference type="EMBL" id="CABFNQ020000744">
    <property type="protein sequence ID" value="CAH0031940.1"/>
    <property type="molecule type" value="Genomic_DNA"/>
</dbReference>
<proteinExistence type="predicted"/>